<reference evidence="6" key="1">
    <citation type="submission" date="2023-10" db="EMBL/GenBank/DDBJ databases">
        <authorList>
            <person name="Chen Y."/>
            <person name="Shah S."/>
            <person name="Dougan E. K."/>
            <person name="Thang M."/>
            <person name="Chan C."/>
        </authorList>
    </citation>
    <scope>NUCLEOTIDE SEQUENCE [LARGE SCALE GENOMIC DNA]</scope>
</reference>
<evidence type="ECO:0000313" key="6">
    <source>
        <dbReference type="EMBL" id="CAK0811820.1"/>
    </source>
</evidence>
<keyword evidence="3" id="KW-0560">Oxidoreductase</keyword>
<protein>
    <recommendedName>
        <fullName evidence="5">NADP-dependent oxidoreductase domain-containing protein</fullName>
    </recommendedName>
</protein>
<sequence length="445" mass="44811">MAADPPAPAAARASRWRRAATQGASAEEDTVAPPVPAPLPAPGAPTAAPASAEPSRWRRPAAAEAARLEAGAGGTSEAGGGHAAAGCEGLAPASNVALRSGVEMPALGLGTRQLEPGGKCQEAVRAALRAGYRLVDTAAAYGNEEDVGNAVRGAGLRREDVFRAGTRRPRWRRGGAGGPAGLPEASRDELRGSVPGPQPEGRLPAGDVGRDAGDEGEGPGARCGRGELRRGPPAEPRRRRARDARGQPGGAALPEAAPAGGSLRACGRAPHGRVPPRPGPPLRRGDGLGSAGREARALGGRARNPMAMPPFAALYIPKTKDGSRVEANAPFGFSLGAGEMAEIDALDRGFSVSTATKSLALPWEEVAGELSEVSEADVGDARPPRRRKKRRQKGKGKGKGKGSDSKGTGGSKGGGSKGGARQAGGGGRGGGTAAERWSSMLSGLS</sequence>
<organism evidence="6 7">
    <name type="scientific">Prorocentrum cordatum</name>
    <dbReference type="NCBI Taxonomy" id="2364126"/>
    <lineage>
        <taxon>Eukaryota</taxon>
        <taxon>Sar</taxon>
        <taxon>Alveolata</taxon>
        <taxon>Dinophyceae</taxon>
        <taxon>Prorocentrales</taxon>
        <taxon>Prorocentraceae</taxon>
        <taxon>Prorocentrum</taxon>
    </lineage>
</organism>
<dbReference type="InterPro" id="IPR023210">
    <property type="entry name" value="NADP_OxRdtase_dom"/>
</dbReference>
<feature type="region of interest" description="Disordered" evidence="4">
    <location>
        <begin position="166"/>
        <end position="306"/>
    </location>
</feature>
<feature type="compositionally biased region" description="Basic and acidic residues" evidence="4">
    <location>
        <begin position="224"/>
        <end position="236"/>
    </location>
</feature>
<evidence type="ECO:0000256" key="1">
    <source>
        <dbReference type="ARBA" id="ARBA00007905"/>
    </source>
</evidence>
<dbReference type="Gene3D" id="3.20.20.100">
    <property type="entry name" value="NADP-dependent oxidoreductase domain"/>
    <property type="match status" value="1"/>
</dbReference>
<dbReference type="PANTHER" id="PTHR43827">
    <property type="entry name" value="2,5-DIKETO-D-GLUCONIC ACID REDUCTASE"/>
    <property type="match status" value="1"/>
</dbReference>
<evidence type="ECO:0000256" key="3">
    <source>
        <dbReference type="ARBA" id="ARBA00023002"/>
    </source>
</evidence>
<dbReference type="PROSITE" id="PS00798">
    <property type="entry name" value="ALDOKETO_REDUCTASE_1"/>
    <property type="match status" value="1"/>
</dbReference>
<feature type="compositionally biased region" description="Low complexity" evidence="4">
    <location>
        <begin position="250"/>
        <end position="261"/>
    </location>
</feature>
<keyword evidence="2" id="KW-0521">NADP</keyword>
<comment type="caution">
    <text evidence="6">The sequence shown here is derived from an EMBL/GenBank/DDBJ whole genome shotgun (WGS) entry which is preliminary data.</text>
</comment>
<evidence type="ECO:0000256" key="4">
    <source>
        <dbReference type="SAM" id="MobiDB-lite"/>
    </source>
</evidence>
<dbReference type="Proteomes" id="UP001189429">
    <property type="component" value="Unassembled WGS sequence"/>
</dbReference>
<feature type="compositionally biased region" description="Pro residues" evidence="4">
    <location>
        <begin position="33"/>
        <end position="43"/>
    </location>
</feature>
<evidence type="ECO:0000313" key="7">
    <source>
        <dbReference type="Proteomes" id="UP001189429"/>
    </source>
</evidence>
<evidence type="ECO:0000256" key="2">
    <source>
        <dbReference type="ARBA" id="ARBA00022857"/>
    </source>
</evidence>
<feature type="compositionally biased region" description="Gly residues" evidence="4">
    <location>
        <begin position="407"/>
        <end position="432"/>
    </location>
</feature>
<evidence type="ECO:0000259" key="5">
    <source>
        <dbReference type="Pfam" id="PF00248"/>
    </source>
</evidence>
<dbReference type="Pfam" id="PF00248">
    <property type="entry name" value="Aldo_ket_red"/>
    <property type="match status" value="1"/>
</dbReference>
<dbReference type="InterPro" id="IPR018170">
    <property type="entry name" value="Aldo/ket_reductase_CS"/>
</dbReference>
<dbReference type="InterPro" id="IPR020471">
    <property type="entry name" value="AKR"/>
</dbReference>
<dbReference type="InterPro" id="IPR036812">
    <property type="entry name" value="NAD(P)_OxRdtase_dom_sf"/>
</dbReference>
<name>A0ABN9QZF1_9DINO</name>
<dbReference type="SUPFAM" id="SSF51430">
    <property type="entry name" value="NAD(P)-linked oxidoreductase"/>
    <property type="match status" value="1"/>
</dbReference>
<proteinExistence type="inferred from homology"/>
<feature type="region of interest" description="Disordered" evidence="4">
    <location>
        <begin position="367"/>
        <end position="445"/>
    </location>
</feature>
<feature type="compositionally biased region" description="Basic residues" evidence="4">
    <location>
        <begin position="384"/>
        <end position="400"/>
    </location>
</feature>
<feature type="domain" description="NADP-dependent oxidoreductase" evidence="5">
    <location>
        <begin position="107"/>
        <end position="162"/>
    </location>
</feature>
<dbReference type="PANTHER" id="PTHR43827:SF3">
    <property type="entry name" value="NADP-DEPENDENT OXIDOREDUCTASE DOMAIN-CONTAINING PROTEIN"/>
    <property type="match status" value="1"/>
</dbReference>
<comment type="similarity">
    <text evidence="1">Belongs to the aldo/keto reductase family.</text>
</comment>
<accession>A0ABN9QZF1</accession>
<keyword evidence="7" id="KW-1185">Reference proteome</keyword>
<feature type="region of interest" description="Disordered" evidence="4">
    <location>
        <begin position="1"/>
        <end position="88"/>
    </location>
</feature>
<gene>
    <name evidence="6" type="ORF">PCOR1329_LOCUS16303</name>
</gene>
<dbReference type="EMBL" id="CAUYUJ010004991">
    <property type="protein sequence ID" value="CAK0811820.1"/>
    <property type="molecule type" value="Genomic_DNA"/>
</dbReference>
<feature type="compositionally biased region" description="Gly residues" evidence="4">
    <location>
        <begin position="71"/>
        <end position="83"/>
    </location>
</feature>
<feature type="compositionally biased region" description="Low complexity" evidence="4">
    <location>
        <begin position="44"/>
        <end position="70"/>
    </location>
</feature>